<evidence type="ECO:0000256" key="2">
    <source>
        <dbReference type="SAM" id="MobiDB-lite"/>
    </source>
</evidence>
<dbReference type="Proteomes" id="UP000183613">
    <property type="component" value="Unassembled WGS sequence"/>
</dbReference>
<dbReference type="OrthoDB" id="9129814at2"/>
<evidence type="ECO:0000256" key="1">
    <source>
        <dbReference type="ARBA" id="ARBA00023026"/>
    </source>
</evidence>
<proteinExistence type="predicted"/>
<organism evidence="3 4">
    <name type="scientific">Pseudomonas deceptionensis</name>
    <dbReference type="NCBI Taxonomy" id="882211"/>
    <lineage>
        <taxon>Bacteria</taxon>
        <taxon>Pseudomonadati</taxon>
        <taxon>Pseudomonadota</taxon>
        <taxon>Gammaproteobacteria</taxon>
        <taxon>Pseudomonadales</taxon>
        <taxon>Pseudomonadaceae</taxon>
        <taxon>Pseudomonas</taxon>
    </lineage>
</organism>
<keyword evidence="4" id="KW-1185">Reference proteome</keyword>
<sequence length="962" mass="104708">MANKKTPGKSNTRQVSVDPGDGLSPSTVVDESQLFEAGEPPPDEEPPPEVIPVGDDPPIDDKPPIGDEPPVDQESEGYAAEREALRVLRERITELGFDSVFELMRDGPALVRAKILSRTPQIMDPVQVDDLFDQAQARAAGLTRLYAQLCARSEPALQALAKLEPPEDPDVIHRSIGSSGNYEAWFKQASASGFAHPDSVGSLFSPASYLTDLYRAAKPLHPTSSGLQLNQRRPDLGPLLLNDANLNEEVSTLALTLEVLEAGVTGDVDALLRTTVYPMNLPYNHASEQILQGMAARKSSPAQLWSVLGDFEGQALKREDNLLGWASRMPANYARDSLGMSPQLASILTEVQNTTEAGVMQYFGLTKLNEMEYASSLQAALQAPVEVIVSALGSGPFYNLSATTIVLPQAYGARYINGWTDGTQSPAKPLYWYVGAAVGHLVPAPGNSPGESGLYNRNGRAFERLNRIFRLHRHVKQLSFEELDWLVCQASDNITVHPLTQPLQALAVYMPLRQRYAMTVDSFAACLGALNTFHGAGKSSFYTTLFGDQDLIGQTNIDFQQATQNQPSLSARARLCQGLKIDDATLIVLAQFLPDMDANNKVLPLLGLEQISALYRLVAMPRVFGLSVVEALHFWDLMAEPDAIVRALAQPQPNQVALGVLIRTGYLVDWMHSTELSAAQLMALTSRSYPVQSTPELQVFIANIYSTLTGRAVVEAARQATEDAVLRTQLARHIGAEFNLKPNIATAALIWVDAVAGQMAPTLQGYNLLSFWADIERVGQGTVTLDALPQAVQYAYLMRQFAQVCHWSQLGEQDLDVLLPAGAGMSSALTGEMNAPALTLELLLLLSRYRKWQRVLVAEVAEARKFLLRAAAQDPALTPEVAAQQISDLHGWDLTQTLVLMSYGVPRSFAALLPLLQKMQLSQRLGLSPTDLSWVAKLTETDLVDQATLAVIAAKIIAAAHG</sequence>
<comment type="caution">
    <text evidence="3">The sequence shown here is derived from an EMBL/GenBank/DDBJ whole genome shotgun (WGS) entry which is preliminary data.</text>
</comment>
<dbReference type="AlphaFoldDB" id="A0A1H5KYX2"/>
<reference evidence="3" key="1">
    <citation type="submission" date="2016-10" db="EMBL/GenBank/DDBJ databases">
        <authorList>
            <person name="Varghese N."/>
            <person name="Submissions S."/>
        </authorList>
    </citation>
    <scope>NUCLEOTIDE SEQUENCE [LARGE SCALE GENOMIC DNA]</scope>
    <source>
        <strain evidence="3">LMG 25555</strain>
    </source>
</reference>
<dbReference type="RefSeq" id="WP_074836747.1">
    <property type="nucleotide sequence ID" value="NZ_FNUD01000002.1"/>
</dbReference>
<keyword evidence="1" id="KW-0843">Virulence</keyword>
<name>A0A1H5KYX2_PSEDM</name>
<evidence type="ECO:0000313" key="3">
    <source>
        <dbReference type="EMBL" id="SEE69996.1"/>
    </source>
</evidence>
<protein>
    <submittedName>
        <fullName evidence="3">Virulence plasmid A protein</fullName>
    </submittedName>
</protein>
<feature type="region of interest" description="Disordered" evidence="2">
    <location>
        <begin position="1"/>
        <end position="77"/>
    </location>
</feature>
<dbReference type="InterPro" id="IPR018003">
    <property type="entry name" value="Insecticidal_toxin/plasmid_vir"/>
</dbReference>
<dbReference type="EMBL" id="FNUD01000002">
    <property type="protein sequence ID" value="SEE69996.1"/>
    <property type="molecule type" value="Genomic_DNA"/>
</dbReference>
<gene>
    <name evidence="3" type="ORF">SAMN04489800_1814</name>
</gene>
<dbReference type="Pfam" id="PF03538">
    <property type="entry name" value="VRP1"/>
    <property type="match status" value="1"/>
</dbReference>
<accession>A0A1H5KYX2</accession>
<evidence type="ECO:0000313" key="4">
    <source>
        <dbReference type="Proteomes" id="UP000183613"/>
    </source>
</evidence>